<dbReference type="PROSITE" id="PS51118">
    <property type="entry name" value="HTH_HXLR"/>
    <property type="match status" value="1"/>
</dbReference>
<keyword evidence="1" id="KW-0805">Transcription regulation</keyword>
<dbReference type="PANTHER" id="PTHR33204:SF37">
    <property type="entry name" value="HTH-TYPE TRANSCRIPTIONAL REGULATOR YODB"/>
    <property type="match status" value="1"/>
</dbReference>
<organism evidence="5 6">
    <name type="scientific">Actinomadura yumaensis</name>
    <dbReference type="NCBI Taxonomy" id="111807"/>
    <lineage>
        <taxon>Bacteria</taxon>
        <taxon>Bacillati</taxon>
        <taxon>Actinomycetota</taxon>
        <taxon>Actinomycetes</taxon>
        <taxon>Streptosporangiales</taxon>
        <taxon>Thermomonosporaceae</taxon>
        <taxon>Actinomadura</taxon>
    </lineage>
</organism>
<accession>A0ABW2CCG7</accession>
<evidence type="ECO:0000256" key="2">
    <source>
        <dbReference type="ARBA" id="ARBA00023125"/>
    </source>
</evidence>
<reference evidence="6" key="1">
    <citation type="journal article" date="2019" name="Int. J. Syst. Evol. Microbiol.">
        <title>The Global Catalogue of Microorganisms (GCM) 10K type strain sequencing project: providing services to taxonomists for standard genome sequencing and annotation.</title>
        <authorList>
            <consortium name="The Broad Institute Genomics Platform"/>
            <consortium name="The Broad Institute Genome Sequencing Center for Infectious Disease"/>
            <person name="Wu L."/>
            <person name="Ma J."/>
        </authorList>
    </citation>
    <scope>NUCLEOTIDE SEQUENCE [LARGE SCALE GENOMIC DNA]</scope>
    <source>
        <strain evidence="6">JCM 3369</strain>
    </source>
</reference>
<gene>
    <name evidence="5" type="ORF">ACFQKB_03750</name>
</gene>
<dbReference type="InterPro" id="IPR036390">
    <property type="entry name" value="WH_DNA-bd_sf"/>
</dbReference>
<evidence type="ECO:0000256" key="1">
    <source>
        <dbReference type="ARBA" id="ARBA00023015"/>
    </source>
</evidence>
<dbReference type="InterPro" id="IPR036388">
    <property type="entry name" value="WH-like_DNA-bd_sf"/>
</dbReference>
<dbReference type="Gene3D" id="1.10.10.10">
    <property type="entry name" value="Winged helix-like DNA-binding domain superfamily/Winged helix DNA-binding domain"/>
    <property type="match status" value="1"/>
</dbReference>
<evidence type="ECO:0000256" key="3">
    <source>
        <dbReference type="ARBA" id="ARBA00023163"/>
    </source>
</evidence>
<dbReference type="PANTHER" id="PTHR33204">
    <property type="entry name" value="TRANSCRIPTIONAL REGULATOR, MARR FAMILY"/>
    <property type="match status" value="1"/>
</dbReference>
<dbReference type="SUPFAM" id="SSF46785">
    <property type="entry name" value="Winged helix' DNA-binding domain"/>
    <property type="match status" value="1"/>
</dbReference>
<evidence type="ECO:0000313" key="5">
    <source>
        <dbReference type="EMBL" id="MFC6878875.1"/>
    </source>
</evidence>
<keyword evidence="3" id="KW-0804">Transcription</keyword>
<keyword evidence="2" id="KW-0238">DNA-binding</keyword>
<evidence type="ECO:0000259" key="4">
    <source>
        <dbReference type="PROSITE" id="PS51118"/>
    </source>
</evidence>
<evidence type="ECO:0000313" key="6">
    <source>
        <dbReference type="Proteomes" id="UP001596380"/>
    </source>
</evidence>
<name>A0ABW2CCG7_9ACTN</name>
<feature type="domain" description="HTH hxlR-type" evidence="4">
    <location>
        <begin position="17"/>
        <end position="115"/>
    </location>
</feature>
<dbReference type="RefSeq" id="WP_309239453.1">
    <property type="nucleotide sequence ID" value="NZ_JBHSXE010000001.1"/>
</dbReference>
<comment type="caution">
    <text evidence="5">The sequence shown here is derived from an EMBL/GenBank/DDBJ whole genome shotgun (WGS) entry which is preliminary data.</text>
</comment>
<sequence>MDVQDGDALTDVFRADCPGREVFDHIAGRWGMLILVALSDGPLRFYMLRDRIGGISEKMLSQTLRTLTRDGLIDREVEPTIPPKVSYSLTPVGRDLAGSLQKLVNVIRSKVPAIVESQRRYDADPGR</sequence>
<dbReference type="EMBL" id="JBHSXS010000001">
    <property type="protein sequence ID" value="MFC6878875.1"/>
    <property type="molecule type" value="Genomic_DNA"/>
</dbReference>
<protein>
    <submittedName>
        <fullName evidence="5">Winged helix-turn-helix transcriptional regulator</fullName>
    </submittedName>
</protein>
<dbReference type="Proteomes" id="UP001596380">
    <property type="component" value="Unassembled WGS sequence"/>
</dbReference>
<dbReference type="InterPro" id="IPR002577">
    <property type="entry name" value="HTH_HxlR"/>
</dbReference>
<proteinExistence type="predicted"/>
<dbReference type="Pfam" id="PF01638">
    <property type="entry name" value="HxlR"/>
    <property type="match status" value="1"/>
</dbReference>
<keyword evidence="6" id="KW-1185">Reference proteome</keyword>